<proteinExistence type="predicted"/>
<accession>A0A8S5M9U6</accession>
<reference evidence="1" key="1">
    <citation type="journal article" date="2021" name="Proc. Natl. Acad. Sci. U.S.A.">
        <title>A Catalog of Tens of Thousands of Viruses from Human Metagenomes Reveals Hidden Associations with Chronic Diseases.</title>
        <authorList>
            <person name="Tisza M.J."/>
            <person name="Buck C.B."/>
        </authorList>
    </citation>
    <scope>NUCLEOTIDE SEQUENCE</scope>
    <source>
        <strain evidence="1">Ctv4j104</strain>
    </source>
</reference>
<name>A0A8S5M9U6_9CAUD</name>
<sequence length="215" mass="24713">MYTWGYIEDVTLAKLDMDPNDPLYAKLAASFKYYANEVMTQVCSTIKPKPEHATIVVDSTNILQPISVSEHLESEFVSFGDDINTVTYEGYSDEWNDGIVTVSSKNNKHYITREAYDSDFKYLGYDKIVCYREGTFEISCNARWIDFTSVTDKRLPLNIPTDILDCIPSYIASQCFKIDDEYKSSVFRNEYEMMLARIDNTNRNTTKTFTIGGGW</sequence>
<evidence type="ECO:0000313" key="1">
    <source>
        <dbReference type="EMBL" id="DAD78996.1"/>
    </source>
</evidence>
<dbReference type="EMBL" id="BK014855">
    <property type="protein sequence ID" value="DAD78996.1"/>
    <property type="molecule type" value="Genomic_DNA"/>
</dbReference>
<protein>
    <submittedName>
        <fullName evidence="1">Uncharacterized protein</fullName>
    </submittedName>
</protein>
<organism evidence="1">
    <name type="scientific">Siphoviridae sp. ctv4j104</name>
    <dbReference type="NCBI Taxonomy" id="2826510"/>
    <lineage>
        <taxon>Viruses</taxon>
        <taxon>Duplodnaviria</taxon>
        <taxon>Heunggongvirae</taxon>
        <taxon>Uroviricota</taxon>
        <taxon>Caudoviricetes</taxon>
    </lineage>
</organism>